<feature type="region of interest" description="Disordered" evidence="1">
    <location>
        <begin position="379"/>
        <end position="404"/>
    </location>
</feature>
<dbReference type="VEuPathDB" id="VectorBase:ASTEI04400"/>
<feature type="compositionally biased region" description="Pro residues" evidence="1">
    <location>
        <begin position="266"/>
        <end position="281"/>
    </location>
</feature>
<dbReference type="VEuPathDB" id="VectorBase:ASTE001183"/>
<feature type="region of interest" description="Disordered" evidence="1">
    <location>
        <begin position="590"/>
        <end position="623"/>
    </location>
</feature>
<feature type="region of interest" description="Disordered" evidence="1">
    <location>
        <begin position="427"/>
        <end position="506"/>
    </location>
</feature>
<feature type="compositionally biased region" description="Pro residues" evidence="1">
    <location>
        <begin position="388"/>
        <end position="398"/>
    </location>
</feature>
<feature type="compositionally biased region" description="Polar residues" evidence="1">
    <location>
        <begin position="294"/>
        <end position="309"/>
    </location>
</feature>
<evidence type="ECO:0000313" key="3">
    <source>
        <dbReference type="Proteomes" id="UP000076408"/>
    </source>
</evidence>
<dbReference type="VEuPathDB" id="VectorBase:ASTEI20_035130"/>
<organism evidence="2 3">
    <name type="scientific">Anopheles stephensi</name>
    <name type="common">Indo-Pakistan malaria mosquito</name>
    <dbReference type="NCBI Taxonomy" id="30069"/>
    <lineage>
        <taxon>Eukaryota</taxon>
        <taxon>Metazoa</taxon>
        <taxon>Ecdysozoa</taxon>
        <taxon>Arthropoda</taxon>
        <taxon>Hexapoda</taxon>
        <taxon>Insecta</taxon>
        <taxon>Pterygota</taxon>
        <taxon>Neoptera</taxon>
        <taxon>Endopterygota</taxon>
        <taxon>Diptera</taxon>
        <taxon>Nematocera</taxon>
        <taxon>Culicoidea</taxon>
        <taxon>Culicidae</taxon>
        <taxon>Anophelinae</taxon>
        <taxon>Anopheles</taxon>
    </lineage>
</organism>
<sequence>MEKQYNEVAARAVLAYLYDHDMYSLAEQFCMANPYLKVHQGALEKGITPVSSLQKPLRDVLKEFIVMQSQLLQLVNLCSSVIEFPHASSVVVLADHLINVLKTSGTGEVMRAVVSTIPASEWSAEHSPAAPTRNVSYGGANTTGSSQTLQEQPYSAGDAVLGQEIIISSSDMSLIETLTRCVNTDSSMPIVVENPIYSRPHSALNGTVLTTENVPPPYTKQSNGQQTTSTTTIAPTPQSNQPNKRPHHATTLQQARESEPASSSNHPPPPSAAATVPPVPTSVPKDGTDKLPSSAATKLTNGATRSNATPLDHPILPGAVSSRSTSSRKRSHIRILDFGTPPLKRGSPSTIGRPSPVIPSPAQLNAPKRAILMEEQPAPVSNRGNVTPPVPPPPPPPSANQHDKPIPKKVLIKGIIQCGKRIICTGVGSKRPDARTTPKSMPPSPAIPRPTATSDTNQPINLCKRSEHASAQTSCSTTTTTNLSTAKKLPLALRPPSASPPRSIMPGSPAFPIDPLALCPMTPRFLTRPLQPLCMLSPLLGTLDQSGISQAKSHSHSKPATDINTPGYPITPGNAITPSPTLSDSVSYYESEATSNERTTVPRAEHESYDGGGGGGDGTPGPTKPLLTLTANSEEIAIRYDEQDSLPLRALRDGKDEDGQECAAQLAARIEIDDGNGKVFQIAVSPLIPLYEDYP</sequence>
<dbReference type="EnsemblMetazoa" id="ASTEI04400-RA">
    <property type="protein sequence ID" value="ASTEI04400-PA"/>
    <property type="gene ID" value="ASTEI04400"/>
</dbReference>
<proteinExistence type="predicted"/>
<accession>A0A182Y7G4</accession>
<name>A0A182Y7G4_ANOST</name>
<feature type="compositionally biased region" description="Low complexity" evidence="1">
    <location>
        <begin position="219"/>
        <end position="239"/>
    </location>
</feature>
<evidence type="ECO:0000256" key="1">
    <source>
        <dbReference type="SAM" id="MobiDB-lite"/>
    </source>
</evidence>
<reference evidence="3" key="1">
    <citation type="journal article" date="2014" name="Genome Biol.">
        <title>Genome analysis of a major urban malaria vector mosquito, Anopheles stephensi.</title>
        <authorList>
            <person name="Jiang X."/>
            <person name="Peery A."/>
            <person name="Hall A.B."/>
            <person name="Sharma A."/>
            <person name="Chen X.G."/>
            <person name="Waterhouse R.M."/>
            <person name="Komissarov A."/>
            <person name="Riehle M.M."/>
            <person name="Shouche Y."/>
            <person name="Sharakhova M.V."/>
            <person name="Lawson D."/>
            <person name="Pakpour N."/>
            <person name="Arensburger P."/>
            <person name="Davidson V.L."/>
            <person name="Eiglmeier K."/>
            <person name="Emrich S."/>
            <person name="George P."/>
            <person name="Kennedy R.C."/>
            <person name="Mane S.P."/>
            <person name="Maslen G."/>
            <person name="Oringanje C."/>
            <person name="Qi Y."/>
            <person name="Settlage R."/>
            <person name="Tojo M."/>
            <person name="Tubio J.M."/>
            <person name="Unger M.F."/>
            <person name="Wang B."/>
            <person name="Vernick K.D."/>
            <person name="Ribeiro J.M."/>
            <person name="James A.A."/>
            <person name="Michel K."/>
            <person name="Riehle M.A."/>
            <person name="Luckhart S."/>
            <person name="Sharakhov I.V."/>
            <person name="Tu Z."/>
        </authorList>
    </citation>
    <scope>NUCLEOTIDE SEQUENCE [LARGE SCALE GENOMIC DNA]</scope>
    <source>
        <strain evidence="3">Indian</strain>
    </source>
</reference>
<feature type="region of interest" description="Disordered" evidence="1">
    <location>
        <begin position="207"/>
        <end position="362"/>
    </location>
</feature>
<keyword evidence="3" id="KW-1185">Reference proteome</keyword>
<feature type="compositionally biased region" description="Low complexity" evidence="1">
    <location>
        <begin position="469"/>
        <end position="502"/>
    </location>
</feature>
<reference evidence="2" key="2">
    <citation type="submission" date="2020-05" db="UniProtKB">
        <authorList>
            <consortium name="EnsemblMetazoa"/>
        </authorList>
    </citation>
    <scope>IDENTIFICATION</scope>
    <source>
        <strain evidence="2">Indian</strain>
    </source>
</reference>
<dbReference type="AlphaFoldDB" id="A0A182Y7G4"/>
<dbReference type="STRING" id="30069.A0A182Y7G4"/>
<feature type="region of interest" description="Disordered" evidence="1">
    <location>
        <begin position="123"/>
        <end position="151"/>
    </location>
</feature>
<dbReference type="Proteomes" id="UP000076408">
    <property type="component" value="Unassembled WGS sequence"/>
</dbReference>
<protein>
    <submittedName>
        <fullName evidence="2">Uncharacterized protein</fullName>
    </submittedName>
</protein>
<feature type="compositionally biased region" description="Polar residues" evidence="1">
    <location>
        <begin position="590"/>
        <end position="599"/>
    </location>
</feature>
<evidence type="ECO:0000313" key="2">
    <source>
        <dbReference type="EnsemblMetazoa" id="ASTEI04400-PA"/>
    </source>
</evidence>
<feature type="compositionally biased region" description="Polar residues" evidence="1">
    <location>
        <begin position="133"/>
        <end position="151"/>
    </location>
</feature>
<feature type="compositionally biased region" description="Polar residues" evidence="1">
    <location>
        <begin position="451"/>
        <end position="460"/>
    </location>
</feature>
<feature type="compositionally biased region" description="Gly residues" evidence="1">
    <location>
        <begin position="610"/>
        <end position="619"/>
    </location>
</feature>